<reference evidence="1" key="1">
    <citation type="submission" date="2023-05" db="EMBL/GenBank/DDBJ databases">
        <title>Anaerotaeda fermentans gen. nov., sp. nov., a novel anaerobic planctomycete of the new family within the order Sedimentisphaerales isolated from Taman Peninsula, Russia.</title>
        <authorList>
            <person name="Khomyakova M.A."/>
            <person name="Merkel A.Y."/>
            <person name="Slobodkin A.I."/>
        </authorList>
    </citation>
    <scope>NUCLEOTIDE SEQUENCE</scope>
    <source>
        <strain evidence="1">M17dextr</strain>
    </source>
</reference>
<dbReference type="RefSeq" id="WP_349245845.1">
    <property type="nucleotide sequence ID" value="NZ_JASCXX010000020.1"/>
</dbReference>
<dbReference type="Proteomes" id="UP001431776">
    <property type="component" value="Unassembled WGS sequence"/>
</dbReference>
<evidence type="ECO:0000313" key="2">
    <source>
        <dbReference type="Proteomes" id="UP001431776"/>
    </source>
</evidence>
<evidence type="ECO:0000313" key="1">
    <source>
        <dbReference type="EMBL" id="MDI6450434.1"/>
    </source>
</evidence>
<proteinExistence type="predicted"/>
<keyword evidence="2" id="KW-1185">Reference proteome</keyword>
<organism evidence="1 2">
    <name type="scientific">Anaerobaca lacustris</name>
    <dbReference type="NCBI Taxonomy" id="3044600"/>
    <lineage>
        <taxon>Bacteria</taxon>
        <taxon>Pseudomonadati</taxon>
        <taxon>Planctomycetota</taxon>
        <taxon>Phycisphaerae</taxon>
        <taxon>Sedimentisphaerales</taxon>
        <taxon>Anaerobacaceae</taxon>
        <taxon>Anaerobaca</taxon>
    </lineage>
</organism>
<sequence>MARGLVGLFLWGAFVVAPSPAGYAGPQTLVPDANVVVFSYDFLDLDDPRVVSDGDGTPKLTFACFDEDHNLVWTRGFADIDAWCEYARNDPDLSARKTELTGWAMSQGNEEIFWPLQALMVLCPAVRDTVAAVESRPLVFDRFARTWKTPHIEFTTGENFCHQPSATVFWNPTITRAYGSPMAWDMFPPLVSLAHELVHAWQRVVEERQIYGASLEIGAIRGENLVRHAFYRKVPGHDWLRPRPGNRGYYVNGTFTTYFEDMEWSEWWPGFSPALDTFVEDR</sequence>
<protein>
    <submittedName>
        <fullName evidence="1">Uncharacterized protein</fullName>
    </submittedName>
</protein>
<dbReference type="AlphaFoldDB" id="A0AAW6U1Q4"/>
<name>A0AAW6U1Q4_9BACT</name>
<dbReference type="EMBL" id="JASCXX010000020">
    <property type="protein sequence ID" value="MDI6450434.1"/>
    <property type="molecule type" value="Genomic_DNA"/>
</dbReference>
<accession>A0AAW6U1Q4</accession>
<gene>
    <name evidence="1" type="ORF">QJ522_15335</name>
</gene>
<comment type="caution">
    <text evidence="1">The sequence shown here is derived from an EMBL/GenBank/DDBJ whole genome shotgun (WGS) entry which is preliminary data.</text>
</comment>